<accession>A0ABN2TPE1</accession>
<dbReference type="Pfam" id="PF00575">
    <property type="entry name" value="S1"/>
    <property type="match status" value="2"/>
</dbReference>
<dbReference type="Proteomes" id="UP001500751">
    <property type="component" value="Unassembled WGS sequence"/>
</dbReference>
<evidence type="ECO:0000256" key="1">
    <source>
        <dbReference type="ARBA" id="ARBA00006767"/>
    </source>
</evidence>
<feature type="domain" description="S1 motif" evidence="4">
    <location>
        <begin position="435"/>
        <end position="498"/>
    </location>
</feature>
<evidence type="ECO:0000256" key="3">
    <source>
        <dbReference type="ARBA" id="ARBA00023274"/>
    </source>
</evidence>
<organism evidence="5 6">
    <name type="scientific">Catenulispora yoronensis</name>
    <dbReference type="NCBI Taxonomy" id="450799"/>
    <lineage>
        <taxon>Bacteria</taxon>
        <taxon>Bacillati</taxon>
        <taxon>Actinomycetota</taxon>
        <taxon>Actinomycetes</taxon>
        <taxon>Catenulisporales</taxon>
        <taxon>Catenulisporaceae</taxon>
        <taxon>Catenulispora</taxon>
    </lineage>
</organism>
<dbReference type="PANTHER" id="PTHR10724">
    <property type="entry name" value="30S RIBOSOMAL PROTEIN S1"/>
    <property type="match status" value="1"/>
</dbReference>
<dbReference type="CDD" id="cd00164">
    <property type="entry name" value="S1_like"/>
    <property type="match status" value="1"/>
</dbReference>
<evidence type="ECO:0000313" key="5">
    <source>
        <dbReference type="EMBL" id="GAA2016483.1"/>
    </source>
</evidence>
<dbReference type="SMART" id="SM00316">
    <property type="entry name" value="S1"/>
    <property type="match status" value="2"/>
</dbReference>
<dbReference type="InterPro" id="IPR012340">
    <property type="entry name" value="NA-bd_OB-fold"/>
</dbReference>
<feature type="domain" description="S1 motif" evidence="4">
    <location>
        <begin position="342"/>
        <end position="411"/>
    </location>
</feature>
<evidence type="ECO:0000259" key="4">
    <source>
        <dbReference type="PROSITE" id="PS50126"/>
    </source>
</evidence>
<dbReference type="EMBL" id="BAAAQN010000004">
    <property type="protein sequence ID" value="GAA2016483.1"/>
    <property type="molecule type" value="Genomic_DNA"/>
</dbReference>
<keyword evidence="3" id="KW-0687">Ribonucleoprotein</keyword>
<dbReference type="Gene3D" id="2.40.50.140">
    <property type="entry name" value="Nucleic acid-binding proteins"/>
    <property type="match status" value="2"/>
</dbReference>
<comment type="similarity">
    <text evidence="1">Belongs to the bacterial ribosomal protein bS1 family.</text>
</comment>
<reference evidence="5 6" key="1">
    <citation type="journal article" date="2019" name="Int. J. Syst. Evol. Microbiol.">
        <title>The Global Catalogue of Microorganisms (GCM) 10K type strain sequencing project: providing services to taxonomists for standard genome sequencing and annotation.</title>
        <authorList>
            <consortium name="The Broad Institute Genomics Platform"/>
            <consortium name="The Broad Institute Genome Sequencing Center for Infectious Disease"/>
            <person name="Wu L."/>
            <person name="Ma J."/>
        </authorList>
    </citation>
    <scope>NUCLEOTIDE SEQUENCE [LARGE SCALE GENOMIC DNA]</scope>
    <source>
        <strain evidence="5 6">JCM 16014</strain>
    </source>
</reference>
<keyword evidence="6" id="KW-1185">Reference proteome</keyword>
<dbReference type="PROSITE" id="PS50126">
    <property type="entry name" value="S1"/>
    <property type="match status" value="2"/>
</dbReference>
<dbReference type="InterPro" id="IPR050437">
    <property type="entry name" value="Ribos_protein_bS1-like"/>
</dbReference>
<keyword evidence="2" id="KW-0689">Ribosomal protein</keyword>
<dbReference type="InterPro" id="IPR003029">
    <property type="entry name" value="S1_domain"/>
</dbReference>
<comment type="caution">
    <text evidence="5">The sequence shown here is derived from an EMBL/GenBank/DDBJ whole genome shotgun (WGS) entry which is preliminary data.</text>
</comment>
<dbReference type="PANTHER" id="PTHR10724:SF7">
    <property type="entry name" value="SMALL RIBOSOMAL SUBUNIT PROTEIN BS1C"/>
    <property type="match status" value="1"/>
</dbReference>
<sequence>MLPYSYRITKYDPADRNEHGHYIGDQEPVSDHGPIEAAYLQTVAAFAASTGVTSVAIREPGLVSSFVHFGLEPVAEGHGLTGLFPSDLAGFHDGAEVPVGLGLELVRAMLRDSGVFCSLEVEDRFAVHIGWDQYMYISSAEPCHDAVARAAELGLFPEAVDASPYEGAFEEPGEQRPADADFWAHLRRTLLHREAAILEESHLQNVSRWHRLSSDNLDTVRAGLAPRARLTVWPDLSRDVAVDVTVAATLAELSEDDIVEVVWEDQDGRIVSAIVDDSEFAELSTRLAQARAIAVLPLAEDDRHPLFAAVLPDPDGVLRARWRTVQTDSDRAWAVMKTLRRGQRVTGTVVKIATFGVTFVDIGGVTAMINLPELSWRPFHDPAEVVKEGQVITAEILDVDMDREQVPLSLRAVQPDPLQQLARQAGLADQAGSAGLTVTGTVTKLVPIGAFVRIEDRLDGFVGLLPTDQAGGLQVGEQVVVRIARIDVERRQIFLARDADSDLH</sequence>
<name>A0ABN2TPE1_9ACTN</name>
<evidence type="ECO:0000313" key="6">
    <source>
        <dbReference type="Proteomes" id="UP001500751"/>
    </source>
</evidence>
<protein>
    <recommendedName>
        <fullName evidence="4">S1 motif domain-containing protein</fullName>
    </recommendedName>
</protein>
<proteinExistence type="inferred from homology"/>
<gene>
    <name evidence="5" type="ORF">GCM10009839_10100</name>
</gene>
<dbReference type="SUPFAM" id="SSF50249">
    <property type="entry name" value="Nucleic acid-binding proteins"/>
    <property type="match status" value="2"/>
</dbReference>
<dbReference type="RefSeq" id="WP_344664299.1">
    <property type="nucleotide sequence ID" value="NZ_BAAAQN010000004.1"/>
</dbReference>
<evidence type="ECO:0000256" key="2">
    <source>
        <dbReference type="ARBA" id="ARBA00022980"/>
    </source>
</evidence>